<reference evidence="1" key="1">
    <citation type="submission" date="2024-12" db="EMBL/GenBank/DDBJ databases">
        <authorList>
            <person name="Wu N."/>
        </authorList>
    </citation>
    <scope>NUCLEOTIDE SEQUENCE</scope>
    <source>
        <strain evidence="1">P15</strain>
    </source>
</reference>
<proteinExistence type="predicted"/>
<name>A0ACC7P4R6_9BACL</name>
<accession>A0ACC7P4R6</accession>
<dbReference type="Proteomes" id="UP001631969">
    <property type="component" value="Unassembled WGS sequence"/>
</dbReference>
<keyword evidence="2" id="KW-1185">Reference proteome</keyword>
<evidence type="ECO:0000313" key="1">
    <source>
        <dbReference type="EMBL" id="MFM9332038.1"/>
    </source>
</evidence>
<evidence type="ECO:0000313" key="2">
    <source>
        <dbReference type="Proteomes" id="UP001631969"/>
    </source>
</evidence>
<sequence>MPNIKDVAKAAQVSTATVSHVINGTRFVSEETRLRVQEAMAELHYTPNFVARNLRSKKSGIIGLLVPMLPGDSSNYFFMSVAQGIESVLMENGYNLVLGNTKESVQVEKEQLRLFLAQQIDGLILAPAPGDHTFVDGTVGHAIPVVCVDRRPEGLSGDCVLADGMGGALETTRLLIRQGHRRIGFLSPVPGISSTEERLQGYRQGLEEAGVPFLPELAAALSPGENGFDSGYRLARRLYEEGGVTALFAGDNQMAMGALCFFQEAGVSLPGKMALVGFDDYDWSRITTPALTVVKQPAFKLGQTAARMVLDRIVQPDKEPELVRLPTRLVLRASV</sequence>
<gene>
    <name evidence="1" type="ORF">ACI1P1_27445</name>
</gene>
<comment type="caution">
    <text evidence="1">The sequence shown here is derived from an EMBL/GenBank/DDBJ whole genome shotgun (WGS) entry which is preliminary data.</text>
</comment>
<protein>
    <submittedName>
        <fullName evidence="1">LacI family DNA-binding transcriptional regulator</fullName>
    </submittedName>
</protein>
<organism evidence="1 2">
    <name type="scientific">Paenibacillus mesotrionivorans</name>
    <dbReference type="NCBI Taxonomy" id="3160968"/>
    <lineage>
        <taxon>Bacteria</taxon>
        <taxon>Bacillati</taxon>
        <taxon>Bacillota</taxon>
        <taxon>Bacilli</taxon>
        <taxon>Bacillales</taxon>
        <taxon>Paenibacillaceae</taxon>
        <taxon>Paenibacillus</taxon>
    </lineage>
</organism>
<keyword evidence="1" id="KW-0238">DNA-binding</keyword>
<dbReference type="EMBL" id="JBJURJ010000025">
    <property type="protein sequence ID" value="MFM9332038.1"/>
    <property type="molecule type" value="Genomic_DNA"/>
</dbReference>